<reference evidence="1" key="1">
    <citation type="submission" date="2018-05" db="EMBL/GenBank/DDBJ databases">
        <authorList>
            <person name="Lanie J.A."/>
            <person name="Ng W.-L."/>
            <person name="Kazmierczak K.M."/>
            <person name="Andrzejewski T.M."/>
            <person name="Davidsen T.M."/>
            <person name="Wayne K.J."/>
            <person name="Tettelin H."/>
            <person name="Glass J.I."/>
            <person name="Rusch D."/>
            <person name="Podicherti R."/>
            <person name="Tsui H.-C.T."/>
            <person name="Winkler M.E."/>
        </authorList>
    </citation>
    <scope>NUCLEOTIDE SEQUENCE</scope>
</reference>
<protein>
    <submittedName>
        <fullName evidence="1">Uncharacterized protein</fullName>
    </submittedName>
</protein>
<sequence>MGEDISEYESIWGYSLGETEPRIPIYKYPEYNFKVTEEITDLEI</sequence>
<evidence type="ECO:0000313" key="1">
    <source>
        <dbReference type="EMBL" id="SVB47220.1"/>
    </source>
</evidence>
<accession>A0A382E9A8</accession>
<dbReference type="EMBL" id="UINC01043335">
    <property type="protein sequence ID" value="SVB47220.1"/>
    <property type="molecule type" value="Genomic_DNA"/>
</dbReference>
<name>A0A382E9A8_9ZZZZ</name>
<dbReference type="AlphaFoldDB" id="A0A382E9A8"/>
<gene>
    <name evidence="1" type="ORF">METZ01_LOCUS200074</name>
</gene>
<proteinExistence type="predicted"/>
<organism evidence="1">
    <name type="scientific">marine metagenome</name>
    <dbReference type="NCBI Taxonomy" id="408172"/>
    <lineage>
        <taxon>unclassified sequences</taxon>
        <taxon>metagenomes</taxon>
        <taxon>ecological metagenomes</taxon>
    </lineage>
</organism>